<protein>
    <submittedName>
        <fullName evidence="1">Uncharacterized protein</fullName>
    </submittedName>
</protein>
<keyword evidence="2" id="KW-1185">Reference proteome</keyword>
<reference evidence="1 2" key="1">
    <citation type="submission" date="2020-03" db="EMBL/GenBank/DDBJ databases">
        <title>Genomic Encyclopedia of Type Strains, Phase IV (KMG-IV): sequencing the most valuable type-strain genomes for metagenomic binning, comparative biology and taxonomic classification.</title>
        <authorList>
            <person name="Goeker M."/>
        </authorList>
    </citation>
    <scope>NUCLEOTIDE SEQUENCE [LARGE SCALE GENOMIC DNA]</scope>
    <source>
        <strain evidence="1 2">DSM 105096</strain>
    </source>
</reference>
<organism evidence="1 2">
    <name type="scientific">Neolewinella antarctica</name>
    <dbReference type="NCBI Taxonomy" id="442734"/>
    <lineage>
        <taxon>Bacteria</taxon>
        <taxon>Pseudomonadati</taxon>
        <taxon>Bacteroidota</taxon>
        <taxon>Saprospiria</taxon>
        <taxon>Saprospirales</taxon>
        <taxon>Lewinellaceae</taxon>
        <taxon>Neolewinella</taxon>
    </lineage>
</organism>
<dbReference type="Proteomes" id="UP000770785">
    <property type="component" value="Unassembled WGS sequence"/>
</dbReference>
<evidence type="ECO:0000313" key="2">
    <source>
        <dbReference type="Proteomes" id="UP000770785"/>
    </source>
</evidence>
<proteinExistence type="predicted"/>
<sequence length="83" mass="9984">MVIEQSIMSRFVEFLEGRPTDDKILKFNANEFEERRFQELVSRSVENLDFSEKFELEELKRANHLISMAKIRAYGRLERTKNE</sequence>
<accession>A0ABX0XEF0</accession>
<gene>
    <name evidence="1" type="ORF">GGR27_002681</name>
</gene>
<name>A0ABX0XEF0_9BACT</name>
<evidence type="ECO:0000313" key="1">
    <source>
        <dbReference type="EMBL" id="NJC27168.1"/>
    </source>
</evidence>
<comment type="caution">
    <text evidence="1">The sequence shown here is derived from an EMBL/GenBank/DDBJ whole genome shotgun (WGS) entry which is preliminary data.</text>
</comment>
<dbReference type="EMBL" id="JAATJH010000004">
    <property type="protein sequence ID" value="NJC27168.1"/>
    <property type="molecule type" value="Genomic_DNA"/>
</dbReference>